<keyword evidence="5 6" id="KW-0472">Membrane</keyword>
<comment type="subcellular location">
    <subcellularLocation>
        <location evidence="1">Cell membrane</location>
        <topology evidence="1">Multi-pass membrane protein</topology>
    </subcellularLocation>
</comment>
<evidence type="ECO:0000313" key="9">
    <source>
        <dbReference type="Proteomes" id="UP000645257"/>
    </source>
</evidence>
<dbReference type="InterPro" id="IPR011701">
    <property type="entry name" value="MFS"/>
</dbReference>
<feature type="transmembrane region" description="Helical" evidence="6">
    <location>
        <begin position="50"/>
        <end position="68"/>
    </location>
</feature>
<dbReference type="SUPFAM" id="SSF103473">
    <property type="entry name" value="MFS general substrate transporter"/>
    <property type="match status" value="1"/>
</dbReference>
<sequence>MKTLRTPAAILWLSMLLIAFPQLSETIYAPVLPLIARHYAVTENEAQLTMSLYFAAFAAGIVCWGRVADRAGRRTALLTALVCYGLGALGALAATNFAGLLMARMVLAFGASSGSVVMQTMFRDRYRGEALAGVFSTVGAVLSLSPALGPPLGSALAAHAGQNGVFVALALLSLVLLAAAWQLPETRPADMPPPAPLFRVACRLATDRHVLASAALVAGFNLLVFGFYSLAPFTLEQLGMPLWVFALSGPLIALASAAGAMLNRRWLARHGSGRLIAGAWCAALAGAGLQWLALSGQGGMAATGLLAGQAVLVMAFGCAIPNVLSGALVRYRDILGSAGAVFGLTYYLGIAAGLWLISYFYQPVLPYQGIVTMTLVMVMLPAVVLRGERDPV</sequence>
<evidence type="ECO:0000256" key="3">
    <source>
        <dbReference type="ARBA" id="ARBA00022692"/>
    </source>
</evidence>
<dbReference type="EMBL" id="BMYX01000014">
    <property type="protein sequence ID" value="GGY19980.1"/>
    <property type="molecule type" value="Genomic_DNA"/>
</dbReference>
<dbReference type="Gene3D" id="1.20.1720.10">
    <property type="entry name" value="Multidrug resistance protein D"/>
    <property type="match status" value="1"/>
</dbReference>
<comment type="caution">
    <text evidence="8">The sequence shown here is derived from an EMBL/GenBank/DDBJ whole genome shotgun (WGS) entry which is preliminary data.</text>
</comment>
<gene>
    <name evidence="8" type="ORF">GCM10011289_24330</name>
</gene>
<accession>A0A918UB15</accession>
<dbReference type="GO" id="GO:0005886">
    <property type="term" value="C:plasma membrane"/>
    <property type="evidence" value="ECO:0007669"/>
    <property type="project" value="UniProtKB-SubCell"/>
</dbReference>
<dbReference type="InterPro" id="IPR050189">
    <property type="entry name" value="MFS_Efflux_Transporters"/>
</dbReference>
<dbReference type="GO" id="GO:0022857">
    <property type="term" value="F:transmembrane transporter activity"/>
    <property type="evidence" value="ECO:0007669"/>
    <property type="project" value="InterPro"/>
</dbReference>
<evidence type="ECO:0000256" key="1">
    <source>
        <dbReference type="ARBA" id="ARBA00004651"/>
    </source>
</evidence>
<feature type="transmembrane region" description="Helical" evidence="6">
    <location>
        <begin position="242"/>
        <end position="263"/>
    </location>
</feature>
<reference evidence="8" key="2">
    <citation type="submission" date="2020-09" db="EMBL/GenBank/DDBJ databases">
        <authorList>
            <person name="Sun Q."/>
            <person name="Kim S."/>
        </authorList>
    </citation>
    <scope>NUCLEOTIDE SEQUENCE</scope>
    <source>
        <strain evidence="8">KCTC 32182</strain>
    </source>
</reference>
<feature type="transmembrane region" description="Helical" evidence="6">
    <location>
        <begin position="275"/>
        <end position="294"/>
    </location>
</feature>
<protein>
    <submittedName>
        <fullName evidence="8">MFS transporter</fullName>
    </submittedName>
</protein>
<feature type="transmembrane region" description="Helical" evidence="6">
    <location>
        <begin position="209"/>
        <end position="230"/>
    </location>
</feature>
<feature type="transmembrane region" description="Helical" evidence="6">
    <location>
        <begin position="75"/>
        <end position="94"/>
    </location>
</feature>
<dbReference type="PANTHER" id="PTHR43124">
    <property type="entry name" value="PURINE EFFLUX PUMP PBUE"/>
    <property type="match status" value="1"/>
</dbReference>
<name>A0A918UB15_9NEIS</name>
<dbReference type="PANTHER" id="PTHR43124:SF3">
    <property type="entry name" value="CHLORAMPHENICOL EFFLUX PUMP RV0191"/>
    <property type="match status" value="1"/>
</dbReference>
<feature type="transmembrane region" description="Helical" evidence="6">
    <location>
        <begin position="367"/>
        <end position="385"/>
    </location>
</feature>
<dbReference type="InterPro" id="IPR036259">
    <property type="entry name" value="MFS_trans_sf"/>
</dbReference>
<dbReference type="Pfam" id="PF07690">
    <property type="entry name" value="MFS_1"/>
    <property type="match status" value="1"/>
</dbReference>
<evidence type="ECO:0000259" key="7">
    <source>
        <dbReference type="PROSITE" id="PS50850"/>
    </source>
</evidence>
<dbReference type="InterPro" id="IPR020846">
    <property type="entry name" value="MFS_dom"/>
</dbReference>
<evidence type="ECO:0000256" key="4">
    <source>
        <dbReference type="ARBA" id="ARBA00022989"/>
    </source>
</evidence>
<keyword evidence="9" id="KW-1185">Reference proteome</keyword>
<feature type="transmembrane region" description="Helical" evidence="6">
    <location>
        <begin position="306"/>
        <end position="329"/>
    </location>
</feature>
<evidence type="ECO:0000256" key="6">
    <source>
        <dbReference type="SAM" id="Phobius"/>
    </source>
</evidence>
<dbReference type="RefSeq" id="WP_189534685.1">
    <property type="nucleotide sequence ID" value="NZ_BMYX01000014.1"/>
</dbReference>
<keyword evidence="3 6" id="KW-0812">Transmembrane</keyword>
<evidence type="ECO:0000256" key="2">
    <source>
        <dbReference type="ARBA" id="ARBA00022475"/>
    </source>
</evidence>
<proteinExistence type="predicted"/>
<feature type="transmembrane region" description="Helical" evidence="6">
    <location>
        <begin position="160"/>
        <end position="181"/>
    </location>
</feature>
<dbReference type="PROSITE" id="PS50850">
    <property type="entry name" value="MFS"/>
    <property type="match status" value="1"/>
</dbReference>
<evidence type="ECO:0000313" key="8">
    <source>
        <dbReference type="EMBL" id="GGY19980.1"/>
    </source>
</evidence>
<feature type="transmembrane region" description="Helical" evidence="6">
    <location>
        <begin position="341"/>
        <end position="361"/>
    </location>
</feature>
<feature type="domain" description="Major facilitator superfamily (MFS) profile" evidence="7">
    <location>
        <begin position="10"/>
        <end position="389"/>
    </location>
</feature>
<keyword evidence="2" id="KW-1003">Cell membrane</keyword>
<organism evidence="8 9">
    <name type="scientific">Paludibacterium paludis</name>
    <dbReference type="NCBI Taxonomy" id="1225769"/>
    <lineage>
        <taxon>Bacteria</taxon>
        <taxon>Pseudomonadati</taxon>
        <taxon>Pseudomonadota</taxon>
        <taxon>Betaproteobacteria</taxon>
        <taxon>Neisseriales</taxon>
        <taxon>Chromobacteriaceae</taxon>
        <taxon>Paludibacterium</taxon>
    </lineage>
</organism>
<feature type="transmembrane region" description="Helical" evidence="6">
    <location>
        <begin position="130"/>
        <end position="148"/>
    </location>
</feature>
<dbReference type="AlphaFoldDB" id="A0A918UB15"/>
<evidence type="ECO:0000256" key="5">
    <source>
        <dbReference type="ARBA" id="ARBA00023136"/>
    </source>
</evidence>
<reference evidence="8" key="1">
    <citation type="journal article" date="2014" name="Int. J. Syst. Evol. Microbiol.">
        <title>Complete genome sequence of Corynebacterium casei LMG S-19264T (=DSM 44701T), isolated from a smear-ripened cheese.</title>
        <authorList>
            <consortium name="US DOE Joint Genome Institute (JGI-PGF)"/>
            <person name="Walter F."/>
            <person name="Albersmeier A."/>
            <person name="Kalinowski J."/>
            <person name="Ruckert C."/>
        </authorList>
    </citation>
    <scope>NUCLEOTIDE SEQUENCE</scope>
    <source>
        <strain evidence="8">KCTC 32182</strain>
    </source>
</reference>
<keyword evidence="4 6" id="KW-1133">Transmembrane helix</keyword>
<dbReference type="Proteomes" id="UP000645257">
    <property type="component" value="Unassembled WGS sequence"/>
</dbReference>
<feature type="transmembrane region" description="Helical" evidence="6">
    <location>
        <begin position="100"/>
        <end position="118"/>
    </location>
</feature>